<evidence type="ECO:0000256" key="2">
    <source>
        <dbReference type="ARBA" id="ARBA00010312"/>
    </source>
</evidence>
<dbReference type="Proteomes" id="UP000183994">
    <property type="component" value="Unassembled WGS sequence"/>
</dbReference>
<sequence length="695" mass="77352">MTESLKTTYSICGMCTVRCPIKVETGHGRVRFIQGNPYFSSMKGVCPRGVAGKALVEDDERPQSPLIRVGERGSGHWKAVSWDEALDYIANKMKGVMEKYGPRAVSLSDRGGPFRDMHRAFLRGLGTPNYCNHDASCARNVQHAALSVTGQGRKAVEYDLKNAKHVVLQSRNMFEAVNVQEVGDLVDAMDKGCRLTVIDIRANVSSTKANRFFMVRPGTDYALNLSVIHELLNEGFYDKDFASKHIQDMDALEKFVKPYSPDWAARECGVSAESIRAFARELADAAPAVIWHPGWMTARYKDSFHVSRTAYIINALLGSYGAKGGLPFVNKPGDMGVRSLKKFMDLYPSPEEDRVDGAGWKLPHIEKGPGLTHLLFKAMETEDPYPIKAYIAWRHDPLMGFPDPDRLKETFNKLDLMVSVTFSWSDTAWHSDVVLPLSTYLERESIIAAKNALQPYFFLRQRAMEPRFDSKADWEIVSGLAKRLDLPELVFDSVEDVWAFQLKDTGYTIDDFKETGRILFADKPVYKAKEDISFKTRSGKIEIISQKLEDAGINSLKPYESPQHPPEGAFRLTFGRVATHTQGHTANNTALSELMPENVLWIHSGPAEALGIEDGATVNVAKNGVRESIKARVTDCIHPEAVFMVHGFGHRLKAETRAFGKGAADNRLMTGGLDNWDPAGGAIAMQEHFVTVTPA</sequence>
<keyword evidence="4" id="KW-0500">Molybdenum</keyword>
<keyword evidence="3" id="KW-0004">4Fe-4S</keyword>
<dbReference type="InterPro" id="IPR006963">
    <property type="entry name" value="Mopterin_OxRdtase_4Fe-4S_dom"/>
</dbReference>
<dbReference type="Gene3D" id="2.20.25.90">
    <property type="entry name" value="ADC-like domains"/>
    <property type="match status" value="1"/>
</dbReference>
<evidence type="ECO:0000313" key="12">
    <source>
        <dbReference type="Proteomes" id="UP000183994"/>
    </source>
</evidence>
<keyword evidence="12" id="KW-1185">Reference proteome</keyword>
<dbReference type="CDD" id="cd02755">
    <property type="entry name" value="MopB_Thiosulfate-R-like"/>
    <property type="match status" value="1"/>
</dbReference>
<keyword evidence="5" id="KW-0479">Metal-binding</keyword>
<dbReference type="GO" id="GO:0043546">
    <property type="term" value="F:molybdopterin cofactor binding"/>
    <property type="evidence" value="ECO:0007669"/>
    <property type="project" value="InterPro"/>
</dbReference>
<dbReference type="PANTHER" id="PTHR43742:SF9">
    <property type="entry name" value="TETRATHIONATE REDUCTASE SUBUNIT A"/>
    <property type="match status" value="1"/>
</dbReference>
<dbReference type="InterPro" id="IPR027467">
    <property type="entry name" value="MopterinOxRdtase_cofactor_BS"/>
</dbReference>
<gene>
    <name evidence="11" type="ORF">SAMN02745216_02923</name>
</gene>
<dbReference type="Pfam" id="PF04879">
    <property type="entry name" value="Molybdop_Fe4S4"/>
    <property type="match status" value="1"/>
</dbReference>
<dbReference type="Gene3D" id="3.30.2070.10">
    <property type="entry name" value="Formate dehydrogenase/DMSO reductase"/>
    <property type="match status" value="1"/>
</dbReference>
<dbReference type="AlphaFoldDB" id="A0A1M6PVT6"/>
<keyword evidence="9" id="KW-0411">Iron-sulfur</keyword>
<dbReference type="Gene3D" id="3.40.228.10">
    <property type="entry name" value="Dimethylsulfoxide Reductase, domain 2"/>
    <property type="match status" value="1"/>
</dbReference>
<evidence type="ECO:0000256" key="5">
    <source>
        <dbReference type="ARBA" id="ARBA00022723"/>
    </source>
</evidence>
<evidence type="ECO:0000256" key="9">
    <source>
        <dbReference type="ARBA" id="ARBA00023014"/>
    </source>
</evidence>
<dbReference type="EMBL" id="FQZU01000018">
    <property type="protein sequence ID" value="SHK12075.1"/>
    <property type="molecule type" value="Genomic_DNA"/>
</dbReference>
<organism evidence="11 12">
    <name type="scientific">Desulfatibacillum alkenivorans DSM 16219</name>
    <dbReference type="NCBI Taxonomy" id="1121393"/>
    <lineage>
        <taxon>Bacteria</taxon>
        <taxon>Pseudomonadati</taxon>
        <taxon>Thermodesulfobacteriota</taxon>
        <taxon>Desulfobacteria</taxon>
        <taxon>Desulfobacterales</taxon>
        <taxon>Desulfatibacillaceae</taxon>
        <taxon>Desulfatibacillum</taxon>
    </lineage>
</organism>
<dbReference type="PROSITE" id="PS00551">
    <property type="entry name" value="MOLYBDOPTERIN_PROK_1"/>
    <property type="match status" value="1"/>
</dbReference>
<evidence type="ECO:0000256" key="1">
    <source>
        <dbReference type="ARBA" id="ARBA00001942"/>
    </source>
</evidence>
<feature type="domain" description="4Fe-4S Mo/W bis-MGD-type" evidence="10">
    <location>
        <begin position="5"/>
        <end position="60"/>
    </location>
</feature>
<dbReference type="Gene3D" id="2.40.40.20">
    <property type="match status" value="1"/>
</dbReference>
<reference evidence="12" key="1">
    <citation type="submission" date="2016-11" db="EMBL/GenBank/DDBJ databases">
        <authorList>
            <person name="Varghese N."/>
            <person name="Submissions S."/>
        </authorList>
    </citation>
    <scope>NUCLEOTIDE SEQUENCE [LARGE SCALE GENOMIC DNA]</scope>
    <source>
        <strain evidence="12">DSM 16219</strain>
    </source>
</reference>
<dbReference type="CDD" id="cd02778">
    <property type="entry name" value="MopB_CT_Thiosulfate-R-like"/>
    <property type="match status" value="1"/>
</dbReference>
<dbReference type="Pfam" id="PF01568">
    <property type="entry name" value="Molydop_binding"/>
    <property type="match status" value="1"/>
</dbReference>
<proteinExistence type="inferred from homology"/>
<evidence type="ECO:0000313" key="11">
    <source>
        <dbReference type="EMBL" id="SHK12075.1"/>
    </source>
</evidence>
<dbReference type="InterPro" id="IPR009010">
    <property type="entry name" value="Asp_de-COase-like_dom_sf"/>
</dbReference>
<dbReference type="GO" id="GO:0016491">
    <property type="term" value="F:oxidoreductase activity"/>
    <property type="evidence" value="ECO:0007669"/>
    <property type="project" value="UniProtKB-KW"/>
</dbReference>
<comment type="cofactor">
    <cofactor evidence="1">
        <name>Mo-bis(molybdopterin guanine dinucleotide)</name>
        <dbReference type="ChEBI" id="CHEBI:60539"/>
    </cofactor>
</comment>
<dbReference type="PANTHER" id="PTHR43742">
    <property type="entry name" value="TRIMETHYLAMINE-N-OXIDE REDUCTASE"/>
    <property type="match status" value="1"/>
</dbReference>
<dbReference type="GO" id="GO:0046872">
    <property type="term" value="F:metal ion binding"/>
    <property type="evidence" value="ECO:0007669"/>
    <property type="project" value="UniProtKB-KW"/>
</dbReference>
<dbReference type="SMART" id="SM00926">
    <property type="entry name" value="Molybdop_Fe4S4"/>
    <property type="match status" value="1"/>
</dbReference>
<dbReference type="PROSITE" id="PS51669">
    <property type="entry name" value="4FE4S_MOW_BIS_MGD"/>
    <property type="match status" value="1"/>
</dbReference>
<dbReference type="InterPro" id="IPR006657">
    <property type="entry name" value="MoPterin_dinucl-bd_dom"/>
</dbReference>
<protein>
    <submittedName>
        <fullName evidence="11">Monomeric thiosulfate reductase apoprotein</fullName>
    </submittedName>
</protein>
<evidence type="ECO:0000256" key="4">
    <source>
        <dbReference type="ARBA" id="ARBA00022505"/>
    </source>
</evidence>
<keyword evidence="7" id="KW-0560">Oxidoreductase</keyword>
<evidence type="ECO:0000256" key="8">
    <source>
        <dbReference type="ARBA" id="ARBA00023004"/>
    </source>
</evidence>
<keyword evidence="8" id="KW-0408">Iron</keyword>
<evidence type="ECO:0000256" key="6">
    <source>
        <dbReference type="ARBA" id="ARBA00022729"/>
    </source>
</evidence>
<dbReference type="SUPFAM" id="SSF53706">
    <property type="entry name" value="Formate dehydrogenase/DMSO reductase, domains 1-3"/>
    <property type="match status" value="1"/>
</dbReference>
<dbReference type="PROSITE" id="PS00490">
    <property type="entry name" value="MOLYBDOPTERIN_PROK_2"/>
    <property type="match status" value="1"/>
</dbReference>
<keyword evidence="6" id="KW-0732">Signal</keyword>
<dbReference type="Gene3D" id="3.40.50.740">
    <property type="match status" value="1"/>
</dbReference>
<comment type="similarity">
    <text evidence="2">Belongs to the prokaryotic molybdopterin-containing oxidoreductase family.</text>
</comment>
<dbReference type="InterPro" id="IPR006656">
    <property type="entry name" value="Mopterin_OxRdtase"/>
</dbReference>
<dbReference type="Pfam" id="PF00384">
    <property type="entry name" value="Molybdopterin"/>
    <property type="match status" value="1"/>
</dbReference>
<dbReference type="STRING" id="1121393.SAMN02745216_02923"/>
<evidence type="ECO:0000256" key="7">
    <source>
        <dbReference type="ARBA" id="ARBA00023002"/>
    </source>
</evidence>
<dbReference type="OrthoDB" id="9803192at2"/>
<dbReference type="InterPro" id="IPR050612">
    <property type="entry name" value="Prok_Mopterin_Oxidored"/>
</dbReference>
<evidence type="ECO:0000259" key="10">
    <source>
        <dbReference type="PROSITE" id="PS51669"/>
    </source>
</evidence>
<dbReference type="SUPFAM" id="SSF50692">
    <property type="entry name" value="ADC-like"/>
    <property type="match status" value="1"/>
</dbReference>
<accession>A0A1M6PVT6</accession>
<evidence type="ECO:0000256" key="3">
    <source>
        <dbReference type="ARBA" id="ARBA00022485"/>
    </source>
</evidence>
<name>A0A1M6PVT6_9BACT</name>
<dbReference type="GO" id="GO:0051539">
    <property type="term" value="F:4 iron, 4 sulfur cluster binding"/>
    <property type="evidence" value="ECO:0007669"/>
    <property type="project" value="UniProtKB-KW"/>
</dbReference>
<dbReference type="InterPro" id="IPR006655">
    <property type="entry name" value="Mopterin_OxRdtase_prok_CS"/>
</dbReference>
<dbReference type="RefSeq" id="WP_073476933.1">
    <property type="nucleotide sequence ID" value="NZ_FQZU01000018.1"/>
</dbReference>